<comment type="caution">
    <text evidence="2">The sequence shown here is derived from an EMBL/GenBank/DDBJ whole genome shotgun (WGS) entry which is preliminary data.</text>
</comment>
<dbReference type="SUPFAM" id="SSF52833">
    <property type="entry name" value="Thioredoxin-like"/>
    <property type="match status" value="1"/>
</dbReference>
<keyword evidence="3" id="KW-1185">Reference proteome</keyword>
<evidence type="ECO:0000313" key="3">
    <source>
        <dbReference type="Proteomes" id="UP000317977"/>
    </source>
</evidence>
<dbReference type="EMBL" id="SJPX01000003">
    <property type="protein sequence ID" value="TWU52039.1"/>
    <property type="molecule type" value="Genomic_DNA"/>
</dbReference>
<evidence type="ECO:0000259" key="1">
    <source>
        <dbReference type="PROSITE" id="PS51352"/>
    </source>
</evidence>
<dbReference type="Gene3D" id="3.40.30.10">
    <property type="entry name" value="Glutaredoxin"/>
    <property type="match status" value="1"/>
</dbReference>
<gene>
    <name evidence="2" type="ORF">Poly59_36360</name>
</gene>
<dbReference type="GO" id="GO:0016491">
    <property type="term" value="F:oxidoreductase activity"/>
    <property type="evidence" value="ECO:0007669"/>
    <property type="project" value="InterPro"/>
</dbReference>
<reference evidence="2 3" key="1">
    <citation type="submission" date="2019-02" db="EMBL/GenBank/DDBJ databases">
        <title>Deep-cultivation of Planctomycetes and their phenomic and genomic characterization uncovers novel biology.</title>
        <authorList>
            <person name="Wiegand S."/>
            <person name="Jogler M."/>
            <person name="Boedeker C."/>
            <person name="Pinto D."/>
            <person name="Vollmers J."/>
            <person name="Rivas-Marin E."/>
            <person name="Kohn T."/>
            <person name="Peeters S.H."/>
            <person name="Heuer A."/>
            <person name="Rast P."/>
            <person name="Oberbeckmann S."/>
            <person name="Bunk B."/>
            <person name="Jeske O."/>
            <person name="Meyerdierks A."/>
            <person name="Storesund J.E."/>
            <person name="Kallscheuer N."/>
            <person name="Luecker S."/>
            <person name="Lage O.M."/>
            <person name="Pohl T."/>
            <person name="Merkel B.J."/>
            <person name="Hornburger P."/>
            <person name="Mueller R.-W."/>
            <person name="Bruemmer F."/>
            <person name="Labrenz M."/>
            <person name="Spormann A.M."/>
            <person name="Op Den Camp H."/>
            <person name="Overmann J."/>
            <person name="Amann R."/>
            <person name="Jetten M.S.M."/>
            <person name="Mascher T."/>
            <person name="Medema M.H."/>
            <person name="Devos D.P."/>
            <person name="Kaster A.-K."/>
            <person name="Ovreas L."/>
            <person name="Rohde M."/>
            <person name="Galperin M.Y."/>
            <person name="Jogler C."/>
        </authorList>
    </citation>
    <scope>NUCLEOTIDE SEQUENCE [LARGE SCALE GENOMIC DNA]</scope>
    <source>
        <strain evidence="2 3">Poly59</strain>
    </source>
</reference>
<dbReference type="OrthoDB" id="9802923at2"/>
<dbReference type="InterPro" id="IPR050553">
    <property type="entry name" value="Thioredoxin_ResA/DsbE_sf"/>
</dbReference>
<feature type="domain" description="Thioredoxin" evidence="1">
    <location>
        <begin position="58"/>
        <end position="198"/>
    </location>
</feature>
<dbReference type="AlphaFoldDB" id="A0A5C6EX49"/>
<dbReference type="InterPro" id="IPR013740">
    <property type="entry name" value="Redoxin"/>
</dbReference>
<evidence type="ECO:0000313" key="2">
    <source>
        <dbReference type="EMBL" id="TWU52039.1"/>
    </source>
</evidence>
<name>A0A5C6EX49_9BACT</name>
<accession>A0A5C6EX49</accession>
<organism evidence="2 3">
    <name type="scientific">Rubripirellula reticaptiva</name>
    <dbReference type="NCBI Taxonomy" id="2528013"/>
    <lineage>
        <taxon>Bacteria</taxon>
        <taxon>Pseudomonadati</taxon>
        <taxon>Planctomycetota</taxon>
        <taxon>Planctomycetia</taxon>
        <taxon>Pirellulales</taxon>
        <taxon>Pirellulaceae</taxon>
        <taxon>Rubripirellula</taxon>
    </lineage>
</organism>
<dbReference type="RefSeq" id="WP_146535258.1">
    <property type="nucleotide sequence ID" value="NZ_SJPX01000003.1"/>
</dbReference>
<dbReference type="InterPro" id="IPR036249">
    <property type="entry name" value="Thioredoxin-like_sf"/>
</dbReference>
<dbReference type="PANTHER" id="PTHR42852">
    <property type="entry name" value="THIOL:DISULFIDE INTERCHANGE PROTEIN DSBE"/>
    <property type="match status" value="1"/>
</dbReference>
<dbReference type="PANTHER" id="PTHR42852:SF13">
    <property type="entry name" value="PROTEIN DIPZ"/>
    <property type="match status" value="1"/>
</dbReference>
<dbReference type="PROSITE" id="PS51352">
    <property type="entry name" value="THIOREDOXIN_2"/>
    <property type="match status" value="1"/>
</dbReference>
<dbReference type="Pfam" id="PF08534">
    <property type="entry name" value="Redoxin"/>
    <property type="match status" value="1"/>
</dbReference>
<sequence>MRWTRRPGIDLGQWLLNRSVPVIAVVMSLKVSFMLRPLTIIVALTLLLDGNFAFGQLLTCGSPAPEFTPEGTLRGDEIQSLQHDRKYVLEFSGTQCAPCIKSIPHIEKLKAKHSDFTFVTVFVEEKEQVDRFLKNAGRQITSTVVYDATGRTGRSWLARSGFPGIPQVLVVNDDGNISWIGHPDRLEPVLQILGSQDTVSSTELARIELKQHAYIRSLRFDEFQKYRTETIIPLINKGRHAEAIEKMDETMRKYFDMPDVIRELRRFKLSQMAYTPDSHEVARNLAFDLAADADNHENSEIASTLVFHYTKALPENKDKDFVRWALALLNEMGPRKSSDTDEQLMLRRNHYSTLAGAHRILGNSDDAKQALDRAIQYGQELVTTLKQREDHPLNIKAAENVLQRMKKRKEETTGSVGASD</sequence>
<dbReference type="InterPro" id="IPR013766">
    <property type="entry name" value="Thioredoxin_domain"/>
</dbReference>
<protein>
    <submittedName>
        <fullName evidence="2">Thiol-disulfide oxidoreductase</fullName>
    </submittedName>
</protein>
<dbReference type="CDD" id="cd02966">
    <property type="entry name" value="TlpA_like_family"/>
    <property type="match status" value="1"/>
</dbReference>
<proteinExistence type="predicted"/>
<dbReference type="Proteomes" id="UP000317977">
    <property type="component" value="Unassembled WGS sequence"/>
</dbReference>